<evidence type="ECO:0000313" key="4">
    <source>
        <dbReference type="EMBL" id="MDT0530703.1"/>
    </source>
</evidence>
<dbReference type="RefSeq" id="WP_311412675.1">
    <property type="nucleotide sequence ID" value="NZ_JAVRFL010000018.1"/>
</dbReference>
<name>A0ABU2WXN5_9ACTN</name>
<keyword evidence="3" id="KW-0732">Signal</keyword>
<dbReference type="Proteomes" id="UP001180973">
    <property type="component" value="Unassembled WGS sequence"/>
</dbReference>
<feature type="chain" id="PRO_5045960889" description="LPXTG-motif cell wall anchor domain-containing protein" evidence="3">
    <location>
        <begin position="32"/>
        <end position="417"/>
    </location>
</feature>
<accession>A0ABU2WXN5</accession>
<feature type="signal peptide" evidence="3">
    <location>
        <begin position="1"/>
        <end position="31"/>
    </location>
</feature>
<evidence type="ECO:0008006" key="6">
    <source>
        <dbReference type="Google" id="ProtNLM"/>
    </source>
</evidence>
<evidence type="ECO:0000313" key="5">
    <source>
        <dbReference type="Proteomes" id="UP001180973"/>
    </source>
</evidence>
<dbReference type="EMBL" id="JAVRFL010000018">
    <property type="protein sequence ID" value="MDT0530703.1"/>
    <property type="molecule type" value="Genomic_DNA"/>
</dbReference>
<keyword evidence="2" id="KW-1133">Transmembrane helix</keyword>
<feature type="transmembrane region" description="Helical" evidence="2">
    <location>
        <begin position="381"/>
        <end position="400"/>
    </location>
</feature>
<feature type="region of interest" description="Disordered" evidence="1">
    <location>
        <begin position="351"/>
        <end position="372"/>
    </location>
</feature>
<evidence type="ECO:0000256" key="1">
    <source>
        <dbReference type="SAM" id="MobiDB-lite"/>
    </source>
</evidence>
<protein>
    <recommendedName>
        <fullName evidence="6">LPXTG-motif cell wall anchor domain-containing protein</fullName>
    </recommendedName>
</protein>
<keyword evidence="2" id="KW-0472">Membrane</keyword>
<gene>
    <name evidence="4" type="ORF">RM555_17045</name>
</gene>
<keyword evidence="5" id="KW-1185">Reference proteome</keyword>
<reference evidence="4" key="1">
    <citation type="submission" date="2023-09" db="EMBL/GenBank/DDBJ databases">
        <title>30 novel species of actinomycetes from the DSMZ collection.</title>
        <authorList>
            <person name="Nouioui I."/>
        </authorList>
    </citation>
    <scope>NUCLEOTIDE SEQUENCE</scope>
    <source>
        <strain evidence="4">DSM 115977</strain>
    </source>
</reference>
<organism evidence="4 5">
    <name type="scientific">Micromonospora reichwaldensis</name>
    <dbReference type="NCBI Taxonomy" id="3075516"/>
    <lineage>
        <taxon>Bacteria</taxon>
        <taxon>Bacillati</taxon>
        <taxon>Actinomycetota</taxon>
        <taxon>Actinomycetes</taxon>
        <taxon>Micromonosporales</taxon>
        <taxon>Micromonosporaceae</taxon>
        <taxon>Micromonospora</taxon>
    </lineage>
</organism>
<sequence length="417" mass="42641">MGLGHRWLSRPAAVTLLVLAGLAAPGGPVAAANADPKFTVDVTGTTVPLGVGKKRIHLRLTNLTDRTPREAIFYVRPGEQDWPDGISLMWPEGGGSGECDGDAAGWYCRIGPGALPELLPAAGETVDLPFDVLVQGNQQPYEGRFSVEAGMAWGDERMQTAAPKWFTLRLVDEPEADLSVVAPDVKQSVRLGAGGRLEPTGTLQPGETGAVRYRIVNQGRKAVSGVKVTLRLPEAVTFTRPPKECVVAGDRRSAVCTHDTLALIPAAQDTDPTDDSHSAVELHDLVTVAAATKAPVTLAGGTVQVEGLAARTDGRSGLPRTGLPANAVAVPAADVDDSDNRDGFAVLVAAKGGAGDDDGDDGDGDGGGGGDLPITGPRAGLVAGTGLALVAGGGVVLLLARRRRVVAVRGGGGTPAA</sequence>
<evidence type="ECO:0000256" key="3">
    <source>
        <dbReference type="SAM" id="SignalP"/>
    </source>
</evidence>
<comment type="caution">
    <text evidence="4">The sequence shown here is derived from an EMBL/GenBank/DDBJ whole genome shotgun (WGS) entry which is preliminary data.</text>
</comment>
<keyword evidence="2" id="KW-0812">Transmembrane</keyword>
<evidence type="ECO:0000256" key="2">
    <source>
        <dbReference type="SAM" id="Phobius"/>
    </source>
</evidence>
<proteinExistence type="predicted"/>
<feature type="compositionally biased region" description="Acidic residues" evidence="1">
    <location>
        <begin position="355"/>
        <end position="364"/>
    </location>
</feature>